<evidence type="ECO:0000313" key="3">
    <source>
        <dbReference type="Proteomes" id="UP000076798"/>
    </source>
</evidence>
<keyword evidence="3" id="KW-1185">Reference proteome</keyword>
<proteinExistence type="predicted"/>
<sequence>MSQLDHEHPLKSEAPSPEDGVSTSQLASPTQDELLPSTKDHSSLVSALLTHKIKTDIESLPNETLCELFKFYYDQSVASFRSELLDFNGLEWWNLLSVSSQWREIIVDTPYFWQEIWTHWHPEIIALCETRSKGHPLTIRRLDRDALHHLLRRDSRGTATARLLPAHISRIQKLHMEWIVPPVEPRQNLNQFMSRIMGDAVVFPEVTQVLLGSYEHRFRPLMEVNAPKLEFLTMQGILLNPTSYPSLANVTFLRIHDHDLSDHRIIPIVEACPRLEFCDIRSDYRDGVMLRIPDPDIEPPPQVPLSALQDLQISGCPGMLVGMILDHFEIPATANIRLVIPPEHPSDSPHQILTPRVSFYDNLHILSGHTFTLSRSTERGSLSLKLGKIYSARSTRLLQVFSIFAVPTSGIHLSSISIVNLPGDQLPQTAEIWTVFCSLPNLEVLRLVECIDINNFLTAFKYDTTTILCPRLRGLDLQDSYYERRSLLECLKERQKVEAVTSIEWIRVVEGFFGGELLSELSSYVGVLIEEPPMTGRKTHQKNW</sequence>
<feature type="compositionally biased region" description="Polar residues" evidence="1">
    <location>
        <begin position="21"/>
        <end position="31"/>
    </location>
</feature>
<protein>
    <submittedName>
        <fullName evidence="2">Uncharacterized protein</fullName>
    </submittedName>
</protein>
<dbReference type="SUPFAM" id="SSF52047">
    <property type="entry name" value="RNI-like"/>
    <property type="match status" value="1"/>
</dbReference>
<organism evidence="2 3">
    <name type="scientific">Sistotremastrum suecicum HHB10207 ss-3</name>
    <dbReference type="NCBI Taxonomy" id="1314776"/>
    <lineage>
        <taxon>Eukaryota</taxon>
        <taxon>Fungi</taxon>
        <taxon>Dikarya</taxon>
        <taxon>Basidiomycota</taxon>
        <taxon>Agaricomycotina</taxon>
        <taxon>Agaricomycetes</taxon>
        <taxon>Sistotremastrales</taxon>
        <taxon>Sistotremastraceae</taxon>
        <taxon>Sistotremastrum</taxon>
    </lineage>
</organism>
<evidence type="ECO:0000256" key="1">
    <source>
        <dbReference type="SAM" id="MobiDB-lite"/>
    </source>
</evidence>
<accession>A0A166H534</accession>
<reference evidence="2 3" key="1">
    <citation type="journal article" date="2016" name="Mol. Biol. Evol.">
        <title>Comparative Genomics of Early-Diverging Mushroom-Forming Fungi Provides Insights into the Origins of Lignocellulose Decay Capabilities.</title>
        <authorList>
            <person name="Nagy L.G."/>
            <person name="Riley R."/>
            <person name="Tritt A."/>
            <person name="Adam C."/>
            <person name="Daum C."/>
            <person name="Floudas D."/>
            <person name="Sun H."/>
            <person name="Yadav J.S."/>
            <person name="Pangilinan J."/>
            <person name="Larsson K.H."/>
            <person name="Matsuura K."/>
            <person name="Barry K."/>
            <person name="Labutti K."/>
            <person name="Kuo R."/>
            <person name="Ohm R.A."/>
            <person name="Bhattacharya S.S."/>
            <person name="Shirouzu T."/>
            <person name="Yoshinaga Y."/>
            <person name="Martin F.M."/>
            <person name="Grigoriev I.V."/>
            <person name="Hibbett D.S."/>
        </authorList>
    </citation>
    <scope>NUCLEOTIDE SEQUENCE [LARGE SCALE GENOMIC DNA]</scope>
    <source>
        <strain evidence="2 3">HHB10207 ss-3</strain>
    </source>
</reference>
<dbReference type="OrthoDB" id="3365698at2759"/>
<gene>
    <name evidence="2" type="ORF">SISSUDRAFT_1125771</name>
</gene>
<feature type="compositionally biased region" description="Basic and acidic residues" evidence="1">
    <location>
        <begin position="1"/>
        <end position="11"/>
    </location>
</feature>
<dbReference type="EMBL" id="KV428014">
    <property type="protein sequence ID" value="KZT42348.1"/>
    <property type="molecule type" value="Genomic_DNA"/>
</dbReference>
<name>A0A166H534_9AGAM</name>
<dbReference type="Proteomes" id="UP000076798">
    <property type="component" value="Unassembled WGS sequence"/>
</dbReference>
<evidence type="ECO:0000313" key="2">
    <source>
        <dbReference type="EMBL" id="KZT42348.1"/>
    </source>
</evidence>
<dbReference type="AlphaFoldDB" id="A0A166H534"/>
<feature type="region of interest" description="Disordered" evidence="1">
    <location>
        <begin position="1"/>
        <end position="37"/>
    </location>
</feature>